<sequence>MNLASATVALVGFIFLSINLAVNSLSFKSCQSSSLLDLRIYTGASSNGLVSLMLMLTLRELCQTISISAMCKANCCHSGEVISSPPYSVE</sequence>
<reference evidence="1 2" key="1">
    <citation type="journal article" date="2015" name="Annu Rev Anim Biosci">
        <title>The Genome 10K Project: a way forward.</title>
        <authorList>
            <person name="Koepfli K.P."/>
            <person name="Paten B."/>
            <person name="O'Brien S.J."/>
            <person name="Koepfli K.P."/>
            <person name="Paten B."/>
            <person name="Antunes A."/>
            <person name="Belov K."/>
            <person name="Bustamante C."/>
            <person name="Castoe T.A."/>
            <person name="Clawson H."/>
            <person name="Crawford A.J."/>
            <person name="Diekhans M."/>
            <person name="Distel D."/>
            <person name="Durbin R."/>
            <person name="Earl D."/>
            <person name="Fujita M.K."/>
            <person name="Gamble T."/>
            <person name="Georges A."/>
            <person name="Gemmell N."/>
            <person name="Gilbert M.T."/>
            <person name="Graves J.M."/>
            <person name="Green R.E."/>
            <person name="Hickey G."/>
            <person name="Jarvis E.D."/>
            <person name="Johnson W."/>
            <person name="Komissarov A."/>
            <person name="Korf I."/>
            <person name="Kuhn R."/>
            <person name="Larkin D.M."/>
            <person name="Lewin H."/>
            <person name="Lopez J.V."/>
            <person name="Ma J."/>
            <person name="Marques-Bonet T."/>
            <person name="Miller W."/>
            <person name="Murphy R."/>
            <person name="Pevzner P."/>
            <person name="Shapiro B."/>
            <person name="Steiner C."/>
            <person name="Tamazian G."/>
            <person name="Venkatesh B."/>
            <person name="Wang J."/>
            <person name="Wayne R."/>
            <person name="Wiley E."/>
            <person name="Yang H."/>
            <person name="Zhang G."/>
            <person name="Haussler D."/>
            <person name="Ryder O."/>
            <person name="O'Brien S.J."/>
        </authorList>
    </citation>
    <scope>NUCLEOTIDE SEQUENCE</scope>
</reference>
<evidence type="ECO:0000313" key="1">
    <source>
        <dbReference type="Ensembl" id="ENSRFEP00010003823.1"/>
    </source>
</evidence>
<dbReference type="AlphaFoldDB" id="A0A671DWN1"/>
<dbReference type="GeneTree" id="ENSGT00940000162383"/>
<reference evidence="1" key="4">
    <citation type="submission" date="2025-08" db="UniProtKB">
        <authorList>
            <consortium name="Ensembl"/>
        </authorList>
    </citation>
    <scope>IDENTIFICATION</scope>
</reference>
<proteinExistence type="predicted"/>
<evidence type="ECO:0000313" key="2">
    <source>
        <dbReference type="Proteomes" id="UP000472240"/>
    </source>
</evidence>
<dbReference type="Ensembl" id="ENSRFET00010004191.1">
    <property type="protein sequence ID" value="ENSRFEP00010003823.1"/>
    <property type="gene ID" value="ENSRFEG00010002687.1"/>
</dbReference>
<keyword evidence="2" id="KW-1185">Reference proteome</keyword>
<accession>A0A671DWN1</accession>
<reference evidence="2" key="3">
    <citation type="submission" date="2018-12" db="EMBL/GenBank/DDBJ databases">
        <title>G10K-VGP greater horseshoe bat female genome, primary haplotype.</title>
        <authorList>
            <person name="Teeling E."/>
            <person name="Myers G."/>
            <person name="Vernes S."/>
            <person name="Pippel M."/>
            <person name="Winkler S."/>
            <person name="Fedrigo O."/>
            <person name="Rhie A."/>
            <person name="Koren S."/>
            <person name="Phillippy A."/>
            <person name="Lewin H."/>
            <person name="Damas J."/>
            <person name="Howe K."/>
            <person name="Mountcastle J."/>
            <person name="Jarvis E.D."/>
        </authorList>
    </citation>
    <scope>NUCLEOTIDE SEQUENCE [LARGE SCALE GENOMIC DNA]</scope>
</reference>
<reference evidence="1" key="5">
    <citation type="submission" date="2025-09" db="UniProtKB">
        <authorList>
            <consortium name="Ensembl"/>
        </authorList>
    </citation>
    <scope>IDENTIFICATION</scope>
</reference>
<organism evidence="1 2">
    <name type="scientific">Rhinolophus ferrumequinum</name>
    <name type="common">Greater horseshoe bat</name>
    <dbReference type="NCBI Taxonomy" id="59479"/>
    <lineage>
        <taxon>Eukaryota</taxon>
        <taxon>Metazoa</taxon>
        <taxon>Chordata</taxon>
        <taxon>Craniata</taxon>
        <taxon>Vertebrata</taxon>
        <taxon>Euteleostomi</taxon>
        <taxon>Mammalia</taxon>
        <taxon>Eutheria</taxon>
        <taxon>Laurasiatheria</taxon>
        <taxon>Chiroptera</taxon>
        <taxon>Yinpterochiroptera</taxon>
        <taxon>Rhinolophoidea</taxon>
        <taxon>Rhinolophidae</taxon>
        <taxon>Rhinolophinae</taxon>
        <taxon>Rhinolophus</taxon>
    </lineage>
</organism>
<dbReference type="Proteomes" id="UP000472240">
    <property type="component" value="Chromosome 11"/>
</dbReference>
<dbReference type="InParanoid" id="A0A671DWN1"/>
<protein>
    <submittedName>
        <fullName evidence="1">Uncharacterized protein</fullName>
    </submittedName>
</protein>
<name>A0A671DWN1_RHIFE</name>
<reference evidence="1 2" key="2">
    <citation type="journal article" date="2018" name="Annu Rev Anim Biosci">
        <title>Bat Biology, Genomes, and the Bat1K Project: To Generate Chromosome-Level Genomes for All Living Bat Species.</title>
        <authorList>
            <person name="Teeling E.C."/>
            <person name="Vernes S.C."/>
            <person name="Davalos L.M."/>
            <person name="Ray D.A."/>
            <person name="Gilbert M.T.P."/>
            <person name="Myers E."/>
        </authorList>
    </citation>
    <scope>NUCLEOTIDE SEQUENCE</scope>
</reference>
<dbReference type="OMA" id="CKANCCH"/>